<name>A0A1S3HEW1_LINAN</name>
<accession>A0A1S3HEW1</accession>
<evidence type="ECO:0000256" key="1">
    <source>
        <dbReference type="SAM" id="Coils"/>
    </source>
</evidence>
<dbReference type="Proteomes" id="UP000085678">
    <property type="component" value="Unplaced"/>
</dbReference>
<feature type="coiled-coil region" evidence="1">
    <location>
        <begin position="195"/>
        <end position="222"/>
    </location>
</feature>
<organism evidence="2 3">
    <name type="scientific">Lingula anatina</name>
    <name type="common">Brachiopod</name>
    <name type="synonym">Lingula unguis</name>
    <dbReference type="NCBI Taxonomy" id="7574"/>
    <lineage>
        <taxon>Eukaryota</taxon>
        <taxon>Metazoa</taxon>
        <taxon>Spiralia</taxon>
        <taxon>Lophotrochozoa</taxon>
        <taxon>Brachiopoda</taxon>
        <taxon>Linguliformea</taxon>
        <taxon>Lingulata</taxon>
        <taxon>Lingulida</taxon>
        <taxon>Linguloidea</taxon>
        <taxon>Lingulidae</taxon>
        <taxon>Lingula</taxon>
    </lineage>
</organism>
<keyword evidence="2" id="KW-1185">Reference proteome</keyword>
<gene>
    <name evidence="3" type="primary">LOC106154699</name>
</gene>
<dbReference type="RefSeq" id="XP_013384603.1">
    <property type="nucleotide sequence ID" value="XM_013529149.1"/>
</dbReference>
<proteinExistence type="predicted"/>
<reference evidence="3" key="1">
    <citation type="submission" date="2025-08" db="UniProtKB">
        <authorList>
            <consortium name="RefSeq"/>
        </authorList>
    </citation>
    <scope>IDENTIFICATION</scope>
    <source>
        <tissue evidence="3">Gonads</tissue>
    </source>
</reference>
<sequence>MSRKSELIKFVRDGLDETIHDDGKALSAALVESSNEWVKLDERWPALENLWQYLGTSVVEEFEERNRWSKSAVDWSEKVIEWMSKLMKIITALQIPCSAVQDTALINQALADMRKAVDINTKEGLTVTLGKISESARLHSNASDKIRGLSADFVVVTYMQFLPFLGNLSDVAVRLEDVVKDCKEPLKRDVHYENLQELVWDLREIKNNADALQEESKSNVERVEMLYEMCNDAGRVRLCEAFSRISQNRTSSTSNPGRRRNGREARSLPAPRFFSNWIFRGNRKRSIAGTSKKRSFSKP</sequence>
<keyword evidence="1" id="KW-0175">Coiled coil</keyword>
<protein>
    <submittedName>
        <fullName evidence="3">Uncharacterized protein LOC106154699</fullName>
    </submittedName>
</protein>
<dbReference type="GeneID" id="106154699"/>
<evidence type="ECO:0000313" key="3">
    <source>
        <dbReference type="RefSeq" id="XP_013384603.1"/>
    </source>
</evidence>
<dbReference type="AlphaFoldDB" id="A0A1S3HEW1"/>
<dbReference type="KEGG" id="lak:106154699"/>
<evidence type="ECO:0000313" key="2">
    <source>
        <dbReference type="Proteomes" id="UP000085678"/>
    </source>
</evidence>
<dbReference type="InParanoid" id="A0A1S3HEW1"/>